<dbReference type="EMBL" id="JALNTZ010000002">
    <property type="protein sequence ID" value="KAJ3660499.1"/>
    <property type="molecule type" value="Genomic_DNA"/>
</dbReference>
<organism evidence="1 2">
    <name type="scientific">Zophobas morio</name>
    <dbReference type="NCBI Taxonomy" id="2755281"/>
    <lineage>
        <taxon>Eukaryota</taxon>
        <taxon>Metazoa</taxon>
        <taxon>Ecdysozoa</taxon>
        <taxon>Arthropoda</taxon>
        <taxon>Hexapoda</taxon>
        <taxon>Insecta</taxon>
        <taxon>Pterygota</taxon>
        <taxon>Neoptera</taxon>
        <taxon>Endopterygota</taxon>
        <taxon>Coleoptera</taxon>
        <taxon>Polyphaga</taxon>
        <taxon>Cucujiformia</taxon>
        <taxon>Tenebrionidae</taxon>
        <taxon>Zophobas</taxon>
    </lineage>
</organism>
<gene>
    <name evidence="1" type="ORF">Zmor_004945</name>
</gene>
<accession>A0AA38IT43</accession>
<evidence type="ECO:0000313" key="1">
    <source>
        <dbReference type="EMBL" id="KAJ3660499.1"/>
    </source>
</evidence>
<dbReference type="Proteomes" id="UP001168821">
    <property type="component" value="Unassembled WGS sequence"/>
</dbReference>
<comment type="caution">
    <text evidence="1">The sequence shown here is derived from an EMBL/GenBank/DDBJ whole genome shotgun (WGS) entry which is preliminary data.</text>
</comment>
<protein>
    <submittedName>
        <fullName evidence="1">Uncharacterized protein</fullName>
    </submittedName>
</protein>
<name>A0AA38IT43_9CUCU</name>
<dbReference type="AlphaFoldDB" id="A0AA38IT43"/>
<reference evidence="1" key="1">
    <citation type="journal article" date="2023" name="G3 (Bethesda)">
        <title>Whole genome assemblies of Zophobas morio and Tenebrio molitor.</title>
        <authorList>
            <person name="Kaur S."/>
            <person name="Stinson S.A."/>
            <person name="diCenzo G.C."/>
        </authorList>
    </citation>
    <scope>NUCLEOTIDE SEQUENCE</scope>
    <source>
        <strain evidence="1">QUZm001</strain>
    </source>
</reference>
<evidence type="ECO:0000313" key="2">
    <source>
        <dbReference type="Proteomes" id="UP001168821"/>
    </source>
</evidence>
<sequence>MIFSGQPGQGGGCKPAAATFLSWRTSKKVRNIDEEVMLAFVHEKADKLKSSTLWSTYSMLKSTLRVKENMAIDHNSGRIYIIYIEESINNKRKTSQMIFNQTFSSPATEQPVPTCSQSFVTF</sequence>
<proteinExistence type="predicted"/>
<keyword evidence="2" id="KW-1185">Reference proteome</keyword>